<feature type="compositionally biased region" description="Basic and acidic residues" evidence="1">
    <location>
        <begin position="154"/>
        <end position="165"/>
    </location>
</feature>
<organism evidence="3 4">
    <name type="scientific">Nocardiopsis mangrovi</name>
    <dbReference type="NCBI Taxonomy" id="1179818"/>
    <lineage>
        <taxon>Bacteria</taxon>
        <taxon>Bacillati</taxon>
        <taxon>Actinomycetota</taxon>
        <taxon>Actinomycetes</taxon>
        <taxon>Streptosporangiales</taxon>
        <taxon>Nocardiopsidaceae</taxon>
        <taxon>Nocardiopsis</taxon>
    </lineage>
</organism>
<feature type="transmembrane region" description="Helical" evidence="2">
    <location>
        <begin position="41"/>
        <end position="65"/>
    </location>
</feature>
<protein>
    <recommendedName>
        <fullName evidence="5">PQQ-binding-like beta-propeller repeat protein</fullName>
    </recommendedName>
</protein>
<comment type="caution">
    <text evidence="3">The sequence shown here is derived from an EMBL/GenBank/DDBJ whole genome shotgun (WGS) entry which is preliminary data.</text>
</comment>
<keyword evidence="4" id="KW-1185">Reference proteome</keyword>
<evidence type="ECO:0008006" key="5">
    <source>
        <dbReference type="Google" id="ProtNLM"/>
    </source>
</evidence>
<sequence length="582" mass="60806">MSLAAVVGVLGMFSLFAAGVAAAAVLALIACQVPRRDGTPLVRAPGIVLVAGEIVLFGAASAAAWAAWPPPAVLVFCVLITVDVIVRLDHWDTLTTVIPGRAGRIAARTAAATTAALVAAGLLSPWYWSPAAEAVLCARPTVQQGASDAWPDARPLDQRDPTREDSPLLDAAEDFDGNAAFGTAAWWTPFWGGMATGNSTSVAMVDVDGLGVYDAADGHVKWTLDSARAKWELNDDGTHGIFGWISEGGRRTISGDLVHTVGDTLLVHLRDGYGPNDLPRIALLALDVETGDRLWCAPGVTHLQFDPAAPDRVAVYDDAWRLLDTSDGRTVAAPDIDLTPLAAEAPEEPEGRPLFYRGPEPTEKAVLGGGRLVLTRGPAIAVYDAADGSPIHDATLPAPHGDADEDGHAVYNAIADETATVVEVDCYDAQSDPHGHPGPELVAFNPAGEELWRSEGSIGDYGPSGTVPPFGGVFITKTTAIHIGDGSEAWELPNRIGQHSGSRHQVRDGFLYADVDGAPVAIDFRDGGIIPAPLADQLEAGDSDVAHERTVVPAGIVLAQSSSVPRPAETATVMFGPPTPAE</sequence>
<dbReference type="InterPro" id="IPR011047">
    <property type="entry name" value="Quinoprotein_ADH-like_sf"/>
</dbReference>
<gene>
    <name evidence="3" type="ORF">ACFO4E_15585</name>
</gene>
<dbReference type="RefSeq" id="WP_378575301.1">
    <property type="nucleotide sequence ID" value="NZ_JBHSFQ010000014.1"/>
</dbReference>
<evidence type="ECO:0000256" key="2">
    <source>
        <dbReference type="SAM" id="Phobius"/>
    </source>
</evidence>
<feature type="region of interest" description="Disordered" evidence="1">
    <location>
        <begin position="146"/>
        <end position="165"/>
    </location>
</feature>
<keyword evidence="2" id="KW-0472">Membrane</keyword>
<dbReference type="Proteomes" id="UP001595923">
    <property type="component" value="Unassembled WGS sequence"/>
</dbReference>
<dbReference type="SUPFAM" id="SSF50998">
    <property type="entry name" value="Quinoprotein alcohol dehydrogenase-like"/>
    <property type="match status" value="1"/>
</dbReference>
<feature type="transmembrane region" description="Helical" evidence="2">
    <location>
        <begin position="6"/>
        <end position="29"/>
    </location>
</feature>
<evidence type="ECO:0000313" key="3">
    <source>
        <dbReference type="EMBL" id="MFC4563284.1"/>
    </source>
</evidence>
<proteinExistence type="predicted"/>
<evidence type="ECO:0000256" key="1">
    <source>
        <dbReference type="SAM" id="MobiDB-lite"/>
    </source>
</evidence>
<keyword evidence="2" id="KW-0812">Transmembrane</keyword>
<reference evidence="4" key="1">
    <citation type="journal article" date="2019" name="Int. J. Syst. Evol. Microbiol.">
        <title>The Global Catalogue of Microorganisms (GCM) 10K type strain sequencing project: providing services to taxonomists for standard genome sequencing and annotation.</title>
        <authorList>
            <consortium name="The Broad Institute Genomics Platform"/>
            <consortium name="The Broad Institute Genome Sequencing Center for Infectious Disease"/>
            <person name="Wu L."/>
            <person name="Ma J."/>
        </authorList>
    </citation>
    <scope>NUCLEOTIDE SEQUENCE [LARGE SCALE GENOMIC DNA]</scope>
    <source>
        <strain evidence="4">XZYJ18</strain>
    </source>
</reference>
<name>A0ABV9DZE3_9ACTN</name>
<evidence type="ECO:0000313" key="4">
    <source>
        <dbReference type="Proteomes" id="UP001595923"/>
    </source>
</evidence>
<dbReference type="EMBL" id="JBHSFQ010000014">
    <property type="protein sequence ID" value="MFC4563284.1"/>
    <property type="molecule type" value="Genomic_DNA"/>
</dbReference>
<keyword evidence="2" id="KW-1133">Transmembrane helix</keyword>
<accession>A0ABV9DZE3</accession>